<name>A0A093VF58_TALMA</name>
<proteinExistence type="predicted"/>
<feature type="transmembrane region" description="Helical" evidence="2">
    <location>
        <begin position="79"/>
        <end position="101"/>
    </location>
</feature>
<keyword evidence="2" id="KW-0472">Membrane</keyword>
<reference evidence="3" key="2">
    <citation type="journal article" date="2014" name="PLoS Genet.">
        <title>Signature gene expression reveals novel clues to the molecular mechanisms of dimorphic transition in Penicillium marneffei.</title>
        <authorList>
            <person name="Yang E."/>
            <person name="Wang G."/>
            <person name="Cai J."/>
            <person name="Woo P.C."/>
            <person name="Lau S.K."/>
            <person name="Yuen K.-Y."/>
            <person name="Chow W.-N."/>
            <person name="Lin X."/>
        </authorList>
    </citation>
    <scope>NUCLEOTIDE SEQUENCE</scope>
    <source>
        <strain evidence="3">PM1</strain>
    </source>
</reference>
<dbReference type="EMBL" id="JPOX01000011">
    <property type="protein sequence ID" value="KFX48609.1"/>
    <property type="molecule type" value="Genomic_DNA"/>
</dbReference>
<sequence>MGSHGDYDALIPLRDFLPAMKSGNTSYKESTPSDAPIAPHRVSIDSSGSIRINEDGKSSSQSVRREPVIGRDRSTAIRYFLQFHIIPLAVAATLIVINIQSRFLGIDTQWTNLLQFIAKLHEILMQISITTAMIGYQQYLLTQSNSAVPFGAIFSAYHATQVGYLWSSEFRASVTTPRFPMLLKTGFVLFVAGSILLASGVGPASAIAMLPRLVSYRIANYRLGLDHAYGDVFPMALTQPGALLEDSIFKCKSDQRILAACRTRKRMANLVIEANEQSPAIGWEYLRGLPSVGPDRSTLVGIQSVNQDLGNGYAKSVYEMPPLYSVDLPTITPHAETRSETFTRTLYVQYAPNSTVATVQQAPVAAGLSMAAVRSLGEVDYRATTGEARIQIAHPFVSSICVLNAIMNENDTRALKFPAAFLASNDATEVDTVTYINITRQQLWAQMLDQGQGQIIWVDDVSFSADRTLGAIVVQSGLCDNGQKYLSASTCAVSGLWANMTSRMTVTSLINASTTMFDNRAETLVSSDFLNTLPTTLWQADAVALSKEWANSITSQISNQNRTVADNLLRSLLLTENVCPVNGSYTLNSANLLSSRPMMHEALVSALVANGMSHATGPFEMSDSSLQSGDFQWTNANGDKIKPAGLILTFQSSVVGYAWTMDGTAIKIAVPILIIYCLYVISYVTYTLVTGHSSRAWDTIASLTALAFNSRPSKVLENTSVRISRTETFRSLVSVQEVESERRLEMVFQPDEQNRGGSLRRVRAGKAYS</sequence>
<feature type="region of interest" description="Disordered" evidence="1">
    <location>
        <begin position="48"/>
        <end position="67"/>
    </location>
</feature>
<dbReference type="AlphaFoldDB" id="A0A093VF58"/>
<comment type="caution">
    <text evidence="3">The sequence shown here is derived from an EMBL/GenBank/DDBJ whole genome shotgun (WGS) entry which is preliminary data.</text>
</comment>
<keyword evidence="2" id="KW-0812">Transmembrane</keyword>
<evidence type="ECO:0000256" key="1">
    <source>
        <dbReference type="SAM" id="MobiDB-lite"/>
    </source>
</evidence>
<feature type="transmembrane region" description="Helical" evidence="2">
    <location>
        <begin position="187"/>
        <end position="210"/>
    </location>
</feature>
<evidence type="ECO:0000313" key="3">
    <source>
        <dbReference type="EMBL" id="KFX48609.1"/>
    </source>
</evidence>
<evidence type="ECO:0000256" key="2">
    <source>
        <dbReference type="SAM" id="Phobius"/>
    </source>
</evidence>
<gene>
    <name evidence="3" type="ORF">GQ26_0110140</name>
</gene>
<feature type="compositionally biased region" description="Basic and acidic residues" evidence="1">
    <location>
        <begin position="52"/>
        <end position="67"/>
    </location>
</feature>
<keyword evidence="2" id="KW-1133">Transmembrane helix</keyword>
<feature type="transmembrane region" description="Helical" evidence="2">
    <location>
        <begin position="665"/>
        <end position="686"/>
    </location>
</feature>
<reference key="1">
    <citation type="journal article" date="2014" name="PLoS Genet.">
        <title>Signature Gene Expression Reveals Novel Clues to the Molecular Mechanisms of Dimorphic Transition in Penicillium marneffei.</title>
        <authorList>
            <person name="Yang E."/>
            <person name="Wang G."/>
            <person name="Cai J."/>
            <person name="Woo P.C."/>
            <person name="Lau S.K."/>
            <person name="Yuen K.-Y."/>
            <person name="Chow W.-N."/>
            <person name="Lin X."/>
        </authorList>
    </citation>
    <scope>NUCLEOTIDE SEQUENCE [LARGE SCALE GENOMIC DNA]</scope>
    <source>
        <strain>PM1</strain>
    </source>
</reference>
<accession>A0A093VF58</accession>
<dbReference type="eggNOG" id="ENOG502SPJ5">
    <property type="taxonomic scope" value="Eukaryota"/>
</dbReference>
<organism evidence="3">
    <name type="scientific">Talaromyces marneffei PM1</name>
    <dbReference type="NCBI Taxonomy" id="1077442"/>
    <lineage>
        <taxon>Eukaryota</taxon>
        <taxon>Fungi</taxon>
        <taxon>Dikarya</taxon>
        <taxon>Ascomycota</taxon>
        <taxon>Pezizomycotina</taxon>
        <taxon>Eurotiomycetes</taxon>
        <taxon>Eurotiomycetidae</taxon>
        <taxon>Eurotiales</taxon>
        <taxon>Trichocomaceae</taxon>
        <taxon>Talaromyces</taxon>
        <taxon>Talaromyces sect. Talaromyces</taxon>
    </lineage>
</organism>
<protein>
    <submittedName>
        <fullName evidence="3">Uncharacterized protein</fullName>
    </submittedName>
</protein>